<dbReference type="SUPFAM" id="SSF89447">
    <property type="entry name" value="AbrB/MazE/MraZ-like"/>
    <property type="match status" value="1"/>
</dbReference>
<reference evidence="1" key="2">
    <citation type="submission" date="2024-02" db="EMBL/GenBank/DDBJ databases">
        <title>The Genome Sequence of Enterococcus diestrammenae JM9A.</title>
        <authorList>
            <person name="Earl A."/>
            <person name="Manson A."/>
            <person name="Gilmore M."/>
            <person name="Sanders J."/>
            <person name="Shea T."/>
            <person name="Howe W."/>
            <person name="Livny J."/>
            <person name="Cuomo C."/>
            <person name="Neafsey D."/>
            <person name="Birren B."/>
        </authorList>
    </citation>
    <scope>NUCLEOTIDE SEQUENCE</scope>
    <source>
        <strain evidence="1">JM9A</strain>
    </source>
</reference>
<organism evidence="1 2">
    <name type="scientific">Enterococcus diestrammenae</name>
    <dbReference type="NCBI Taxonomy" id="1155073"/>
    <lineage>
        <taxon>Bacteria</taxon>
        <taxon>Bacillati</taxon>
        <taxon>Bacillota</taxon>
        <taxon>Bacilli</taxon>
        <taxon>Lactobacillales</taxon>
        <taxon>Enterococcaceae</taxon>
        <taxon>Enterococcus</taxon>
    </lineage>
</organism>
<evidence type="ECO:0000313" key="2">
    <source>
        <dbReference type="Proteomes" id="UP001429357"/>
    </source>
</evidence>
<proteinExistence type="predicted"/>
<dbReference type="Gene3D" id="2.10.260.10">
    <property type="match status" value="1"/>
</dbReference>
<dbReference type="RefSeq" id="WP_161870843.1">
    <property type="nucleotide sequence ID" value="NZ_JBMRGR010000003.1"/>
</dbReference>
<protein>
    <recommendedName>
        <fullName evidence="3">AbrB family transcriptional regulator</fullName>
    </recommendedName>
</protein>
<comment type="caution">
    <text evidence="1">The sequence shown here is derived from an EMBL/GenBank/DDBJ whole genome shotgun (WGS) entry which is preliminary data.</text>
</comment>
<evidence type="ECO:0000313" key="1">
    <source>
        <dbReference type="EMBL" id="MEO1781253.1"/>
    </source>
</evidence>
<keyword evidence="2" id="KW-1185">Reference proteome</keyword>
<evidence type="ECO:0008006" key="3">
    <source>
        <dbReference type="Google" id="ProtNLM"/>
    </source>
</evidence>
<accession>A0ABV0F2L1</accession>
<gene>
    <name evidence="1" type="ORF">BAU18_000832</name>
</gene>
<dbReference type="EMBL" id="MAEI02000001">
    <property type="protein sequence ID" value="MEO1781253.1"/>
    <property type="molecule type" value="Genomic_DNA"/>
</dbReference>
<name>A0ABV0F2L1_9ENTE</name>
<dbReference type="Proteomes" id="UP001429357">
    <property type="component" value="Unassembled WGS sequence"/>
</dbReference>
<sequence length="83" mass="9602">MGELKIRKIGNSLGAIFPKDWELKEGDILTYEKKGNGYLLDTTETAREHDRQLIEESFAEYEAAKMVSEDQLKERFGKYGWGK</sequence>
<dbReference type="InterPro" id="IPR037914">
    <property type="entry name" value="SpoVT-AbrB_sf"/>
</dbReference>
<reference evidence="1" key="1">
    <citation type="submission" date="2016-06" db="EMBL/GenBank/DDBJ databases">
        <authorList>
            <person name="Van Tyne D."/>
        </authorList>
    </citation>
    <scope>NUCLEOTIDE SEQUENCE</scope>
    <source>
        <strain evidence="1">JM9A</strain>
    </source>
</reference>